<evidence type="ECO:0000256" key="1">
    <source>
        <dbReference type="SAM" id="MobiDB-lite"/>
    </source>
</evidence>
<name>A0A1C4V5B7_9ACTN</name>
<dbReference type="EMBL" id="FMCT01000002">
    <property type="protein sequence ID" value="SCE78925.1"/>
    <property type="molecule type" value="Genomic_DNA"/>
</dbReference>
<keyword evidence="3" id="KW-1185">Reference proteome</keyword>
<evidence type="ECO:0000313" key="3">
    <source>
        <dbReference type="Proteomes" id="UP000183585"/>
    </source>
</evidence>
<reference evidence="3" key="1">
    <citation type="submission" date="2016-06" db="EMBL/GenBank/DDBJ databases">
        <authorList>
            <person name="Varghese N."/>
            <person name="Submissions Spin"/>
        </authorList>
    </citation>
    <scope>NUCLEOTIDE SEQUENCE [LARGE SCALE GENOMIC DNA]</scope>
    <source>
        <strain evidence="3">DSM 43168</strain>
    </source>
</reference>
<proteinExistence type="predicted"/>
<feature type="region of interest" description="Disordered" evidence="1">
    <location>
        <begin position="1"/>
        <end position="28"/>
    </location>
</feature>
<accession>A0A1C4V5B7</accession>
<sequence length="65" mass="7133">MPHHLSTLSGPRRRIQPHHLDDSPGDTLAVNLGRRAEAVRCPELPALRRMRNDLTGPVPAPVVLA</sequence>
<gene>
    <name evidence="2" type="ORF">GA0070563_10228</name>
</gene>
<dbReference type="AlphaFoldDB" id="A0A1C4V5B7"/>
<dbReference type="Proteomes" id="UP000183585">
    <property type="component" value="Unassembled WGS sequence"/>
</dbReference>
<protein>
    <submittedName>
        <fullName evidence="2">Uncharacterized protein</fullName>
    </submittedName>
</protein>
<organism evidence="2 3">
    <name type="scientific">Micromonospora carbonacea</name>
    <dbReference type="NCBI Taxonomy" id="47853"/>
    <lineage>
        <taxon>Bacteria</taxon>
        <taxon>Bacillati</taxon>
        <taxon>Actinomycetota</taxon>
        <taxon>Actinomycetes</taxon>
        <taxon>Micromonosporales</taxon>
        <taxon>Micromonosporaceae</taxon>
        <taxon>Micromonospora</taxon>
    </lineage>
</organism>
<evidence type="ECO:0000313" key="2">
    <source>
        <dbReference type="EMBL" id="SCE78925.1"/>
    </source>
</evidence>